<dbReference type="RefSeq" id="WP_069700641.1">
    <property type="nucleotide sequence ID" value="NZ_MJAT01000001.1"/>
</dbReference>
<protein>
    <submittedName>
        <fullName evidence="1">Uncharacterized protein</fullName>
    </submittedName>
</protein>
<proteinExistence type="predicted"/>
<dbReference type="AlphaFoldDB" id="A0A1E5L9Q7"/>
<reference evidence="1 2" key="1">
    <citation type="submission" date="2016-09" db="EMBL/GenBank/DDBJ databases">
        <title>Desulfuribacillus arsenicus sp. nov., an obligately anaerobic, dissimilatory arsenic- and antimonate-reducing bacterium isolated from anoxic sediments.</title>
        <authorList>
            <person name="Abin C.A."/>
            <person name="Hollibaugh J.T."/>
        </authorList>
    </citation>
    <scope>NUCLEOTIDE SEQUENCE [LARGE SCALE GENOMIC DNA]</scope>
    <source>
        <strain evidence="1 2">MLFW-2</strain>
    </source>
</reference>
<organism evidence="1 2">
    <name type="scientific">Desulfuribacillus stibiiarsenatis</name>
    <dbReference type="NCBI Taxonomy" id="1390249"/>
    <lineage>
        <taxon>Bacteria</taxon>
        <taxon>Bacillati</taxon>
        <taxon>Bacillota</taxon>
        <taxon>Desulfuribacillia</taxon>
        <taxon>Desulfuribacillales</taxon>
        <taxon>Desulfuribacillaceae</taxon>
        <taxon>Desulfuribacillus</taxon>
    </lineage>
</organism>
<comment type="caution">
    <text evidence="1">The sequence shown here is derived from an EMBL/GenBank/DDBJ whole genome shotgun (WGS) entry which is preliminary data.</text>
</comment>
<dbReference type="EMBL" id="MJAT01000001">
    <property type="protein sequence ID" value="OEH86764.1"/>
    <property type="molecule type" value="Genomic_DNA"/>
</dbReference>
<name>A0A1E5L9Q7_9FIRM</name>
<sequence>MRAKAQIELDGFTIELVVQELKMGILRAEQERDFFRAQYLQVIINQLLYEKMQFHKDWERTLNNKYSKYKN</sequence>
<dbReference type="Proteomes" id="UP000095255">
    <property type="component" value="Unassembled WGS sequence"/>
</dbReference>
<dbReference type="STRING" id="1390249.BHU72_00370"/>
<keyword evidence="2" id="KW-1185">Reference proteome</keyword>
<gene>
    <name evidence="1" type="ORF">BHU72_00370</name>
</gene>
<evidence type="ECO:0000313" key="2">
    <source>
        <dbReference type="Proteomes" id="UP000095255"/>
    </source>
</evidence>
<accession>A0A1E5L9Q7</accession>
<evidence type="ECO:0000313" key="1">
    <source>
        <dbReference type="EMBL" id="OEH86764.1"/>
    </source>
</evidence>